<dbReference type="OrthoDB" id="10038586at2759"/>
<name>A0A7J7JMA6_BUGNE</name>
<feature type="domain" description="CCZ1/INTU/HSP4 first Longin" evidence="5">
    <location>
        <begin position="173"/>
        <end position="276"/>
    </location>
</feature>
<evidence type="ECO:0000313" key="8">
    <source>
        <dbReference type="EMBL" id="KAF6026528.1"/>
    </source>
</evidence>
<dbReference type="GO" id="GO:0001736">
    <property type="term" value="P:establishment of planar polarity"/>
    <property type="evidence" value="ECO:0007669"/>
    <property type="project" value="InterPro"/>
</dbReference>
<dbReference type="Proteomes" id="UP000593567">
    <property type="component" value="Unassembled WGS sequence"/>
</dbReference>
<dbReference type="EMBL" id="VXIV02002257">
    <property type="protein sequence ID" value="KAF6026528.1"/>
    <property type="molecule type" value="Genomic_DNA"/>
</dbReference>
<evidence type="ECO:0000259" key="5">
    <source>
        <dbReference type="Pfam" id="PF19031"/>
    </source>
</evidence>
<keyword evidence="3" id="KW-0963">Cytoplasm</keyword>
<evidence type="ECO:0000259" key="6">
    <source>
        <dbReference type="Pfam" id="PF19032"/>
    </source>
</evidence>
<keyword evidence="9" id="KW-1185">Reference proteome</keyword>
<protein>
    <submittedName>
        <fullName evidence="8">INTU</fullName>
    </submittedName>
</protein>
<organism evidence="8 9">
    <name type="scientific">Bugula neritina</name>
    <name type="common">Brown bryozoan</name>
    <name type="synonym">Sertularia neritina</name>
    <dbReference type="NCBI Taxonomy" id="10212"/>
    <lineage>
        <taxon>Eukaryota</taxon>
        <taxon>Metazoa</taxon>
        <taxon>Spiralia</taxon>
        <taxon>Lophotrochozoa</taxon>
        <taxon>Bryozoa</taxon>
        <taxon>Gymnolaemata</taxon>
        <taxon>Cheilostomatida</taxon>
        <taxon>Flustrina</taxon>
        <taxon>Buguloidea</taxon>
        <taxon>Bugulidae</taxon>
        <taxon>Bugula</taxon>
    </lineage>
</organism>
<dbReference type="InterPro" id="IPR043988">
    <property type="entry name" value="CCZ1/INTU_longin_2"/>
</dbReference>
<dbReference type="InterPro" id="IPR043987">
    <property type="entry name" value="CCZ1/INTU/HSP4_longin_1"/>
</dbReference>
<dbReference type="GO" id="GO:0007399">
    <property type="term" value="P:nervous system development"/>
    <property type="evidence" value="ECO:0007669"/>
    <property type="project" value="TreeGrafter"/>
</dbReference>
<evidence type="ECO:0000313" key="9">
    <source>
        <dbReference type="Proteomes" id="UP000593567"/>
    </source>
</evidence>
<keyword evidence="2" id="KW-0217">Developmental protein</keyword>
<dbReference type="AlphaFoldDB" id="A0A7J7JMA6"/>
<comment type="subcellular location">
    <subcellularLocation>
        <location evidence="1">Cytoplasm</location>
    </subcellularLocation>
</comment>
<dbReference type="GO" id="GO:0016192">
    <property type="term" value="P:vesicle-mediated transport"/>
    <property type="evidence" value="ECO:0007669"/>
    <property type="project" value="InterPro"/>
</dbReference>
<gene>
    <name evidence="8" type="ORF">EB796_015155</name>
</gene>
<feature type="domain" description="CCZ1/INTU second Longin" evidence="6">
    <location>
        <begin position="380"/>
        <end position="487"/>
    </location>
</feature>
<dbReference type="Pfam" id="PF19032">
    <property type="entry name" value="Intu_longin_2"/>
    <property type="match status" value="1"/>
</dbReference>
<evidence type="ECO:0000256" key="1">
    <source>
        <dbReference type="ARBA" id="ARBA00004496"/>
    </source>
</evidence>
<reference evidence="8" key="1">
    <citation type="submission" date="2020-06" db="EMBL/GenBank/DDBJ databases">
        <title>Draft genome of Bugula neritina, a colonial animal packing powerful symbionts and potential medicines.</title>
        <authorList>
            <person name="Rayko M."/>
        </authorList>
    </citation>
    <scope>NUCLEOTIDE SEQUENCE [LARGE SCALE GENOMIC DNA]</scope>
    <source>
        <strain evidence="8">Kwan_BN1</strain>
    </source>
</reference>
<dbReference type="InterPro" id="IPR043989">
    <property type="entry name" value="CCZ1/INTU/HSP4_longin_3"/>
</dbReference>
<dbReference type="GO" id="GO:0005737">
    <property type="term" value="C:cytoplasm"/>
    <property type="evidence" value="ECO:0007669"/>
    <property type="project" value="UniProtKB-SubCell"/>
</dbReference>
<evidence type="ECO:0000259" key="7">
    <source>
        <dbReference type="Pfam" id="PF19033"/>
    </source>
</evidence>
<dbReference type="Pfam" id="PF19031">
    <property type="entry name" value="Intu_longin_1"/>
    <property type="match status" value="1"/>
</dbReference>
<dbReference type="InterPro" id="IPR039151">
    <property type="entry name" value="INTU"/>
</dbReference>
<sequence>MSVCNEGDVFHIINHDTKSAPDRLLPTGNLYEVLFHVDMGKTRDQPGLSECEKVFGIVPFQFTKLVPHSKVTKTYIGVAAVIPGTEAFKANVGLSDWLMRINDSEATWENINNTLSAFSSPRQIRVTFQQMTTQSKKVLLTRQHTAGDVRLVTPVQSTREITTDKEPSATPHLTVMYMTLDSSEDSSTNDLLYCYPHDNREDNKLVAVRGMFLTLSNVMSDISSHPTKVSDVMCQGQLVHIAYTQSGRQLLVIAAPSAKITAQHLLIVMKNCTRVLSYLFSSLHSALSDKENVGRVNIFFTLLSQLILQSRYIASGPLDSNYYIRCDLERCYDTMTNSPICIVLPDETKIQVDSVLSEFEAADFGDMSDDFYDMRRSYSILGTCLFYKGYLAANHLPAEDMLDIVLYTAHYNILTITRHSPIGSSIIWQEVFPTRRQPSASSQSTESENEENQFYVEVTGRCFLLVVAHKHSVMSVLLEAGGCAAKKLDTFDFCSICETKLRSSRPPLTSLENLQQPVKSAPAAATIAKGILSKAGTTATDFMRRASAGTNKVKIKQSLDLNSSATSMGFMASLDRPGAEIDTQSYGSGSSPPPTPNSETPGFLRSRNMSLASTGSAESANSVNQLYKSGSRTSKSTSRMIANPEVISKKENASDALNINSASKENSFMLTSGEGNTLFNYMSFDSILGVVVCPTLNELMTDDFVEHRQLLSTFYTTCMSIRYLFQQSLDAGEPEISMVQEHGALFTIPSINSSKKSNSYWVIGRCLLRPTRREFYVCHHDSVSESLVELAFKCNTGVLL</sequence>
<dbReference type="PANTHER" id="PTHR21082">
    <property type="entry name" value="PROTEIN INTURNED"/>
    <property type="match status" value="1"/>
</dbReference>
<dbReference type="GO" id="GO:0005929">
    <property type="term" value="C:cilium"/>
    <property type="evidence" value="ECO:0007669"/>
    <property type="project" value="TreeGrafter"/>
</dbReference>
<feature type="domain" description="CCZ1/INTU/HPS4 third Longin" evidence="7">
    <location>
        <begin position="676"/>
        <end position="793"/>
    </location>
</feature>
<proteinExistence type="predicted"/>
<comment type="caution">
    <text evidence="8">The sequence shown here is derived from an EMBL/GenBank/DDBJ whole genome shotgun (WGS) entry which is preliminary data.</text>
</comment>
<dbReference type="Pfam" id="PF19033">
    <property type="entry name" value="Intu_longin_3"/>
    <property type="match status" value="1"/>
</dbReference>
<dbReference type="GO" id="GO:0060271">
    <property type="term" value="P:cilium assembly"/>
    <property type="evidence" value="ECO:0007669"/>
    <property type="project" value="InterPro"/>
</dbReference>
<accession>A0A7J7JMA6</accession>
<evidence type="ECO:0000256" key="4">
    <source>
        <dbReference type="SAM" id="MobiDB-lite"/>
    </source>
</evidence>
<evidence type="ECO:0000256" key="2">
    <source>
        <dbReference type="ARBA" id="ARBA00022473"/>
    </source>
</evidence>
<feature type="region of interest" description="Disordered" evidence="4">
    <location>
        <begin position="579"/>
        <end position="605"/>
    </location>
</feature>
<dbReference type="PANTHER" id="PTHR21082:SF4">
    <property type="entry name" value="PROTEIN INTURNED"/>
    <property type="match status" value="1"/>
</dbReference>
<evidence type="ECO:0000256" key="3">
    <source>
        <dbReference type="ARBA" id="ARBA00022490"/>
    </source>
</evidence>